<name>A0ABS1DCX3_9PROT</name>
<dbReference type="RefSeq" id="WP_200339759.1">
    <property type="nucleotide sequence ID" value="NZ_NRRL01000009.1"/>
</dbReference>
<proteinExistence type="predicted"/>
<gene>
    <name evidence="1" type="ORF">CKO28_06070</name>
</gene>
<reference evidence="1 2" key="1">
    <citation type="journal article" date="2020" name="Microorganisms">
        <title>Osmotic Adaptation and Compatible Solute Biosynthesis of Phototrophic Bacteria as Revealed from Genome Analyses.</title>
        <authorList>
            <person name="Imhoff J.F."/>
            <person name="Rahn T."/>
            <person name="Kunzel S."/>
            <person name="Keller A."/>
            <person name="Neulinger S.C."/>
        </authorList>
    </citation>
    <scope>NUCLEOTIDE SEQUENCE [LARGE SCALE GENOMIC DNA]</scope>
    <source>
        <strain evidence="1 2">DSM 9895</strain>
    </source>
</reference>
<evidence type="ECO:0008006" key="3">
    <source>
        <dbReference type="Google" id="ProtNLM"/>
    </source>
</evidence>
<sequence length="125" mass="13836">MRKIMALGLAALLLSACGEDNDLLGKWELDRESTTERMKGNIMAAFLVPVLKRLDESGLEFTKDSLIGPDGAEAVIYDRMDDGRMRVTRVDQNGQPLGRSLVLDPSDDRIDMPIPMVGRVTFVRG</sequence>
<accession>A0ABS1DCX3</accession>
<dbReference type="PROSITE" id="PS51257">
    <property type="entry name" value="PROKAR_LIPOPROTEIN"/>
    <property type="match status" value="1"/>
</dbReference>
<evidence type="ECO:0000313" key="1">
    <source>
        <dbReference type="EMBL" id="MBK1667598.1"/>
    </source>
</evidence>
<protein>
    <recommendedName>
        <fullName evidence="3">Lipocalin-like domain-containing protein</fullName>
    </recommendedName>
</protein>
<keyword evidence="2" id="KW-1185">Reference proteome</keyword>
<evidence type="ECO:0000313" key="2">
    <source>
        <dbReference type="Proteomes" id="UP001296873"/>
    </source>
</evidence>
<dbReference type="EMBL" id="NRRL01000009">
    <property type="protein sequence ID" value="MBK1667598.1"/>
    <property type="molecule type" value="Genomic_DNA"/>
</dbReference>
<dbReference type="Proteomes" id="UP001296873">
    <property type="component" value="Unassembled WGS sequence"/>
</dbReference>
<comment type="caution">
    <text evidence="1">The sequence shown here is derived from an EMBL/GenBank/DDBJ whole genome shotgun (WGS) entry which is preliminary data.</text>
</comment>
<organism evidence="1 2">
    <name type="scientific">Rhodovibrio sodomensis</name>
    <dbReference type="NCBI Taxonomy" id="1088"/>
    <lineage>
        <taxon>Bacteria</taxon>
        <taxon>Pseudomonadati</taxon>
        <taxon>Pseudomonadota</taxon>
        <taxon>Alphaproteobacteria</taxon>
        <taxon>Rhodospirillales</taxon>
        <taxon>Rhodovibrionaceae</taxon>
        <taxon>Rhodovibrio</taxon>
    </lineage>
</organism>